<reference evidence="2 3" key="1">
    <citation type="journal article" date="2021" name="BMC Biol.">
        <title>Horizontally acquired antibacterial genes associated with adaptive radiation of ladybird beetles.</title>
        <authorList>
            <person name="Li H.S."/>
            <person name="Tang X.F."/>
            <person name="Huang Y.H."/>
            <person name="Xu Z.Y."/>
            <person name="Chen M.L."/>
            <person name="Du X.Y."/>
            <person name="Qiu B.Y."/>
            <person name="Chen P.T."/>
            <person name="Zhang W."/>
            <person name="Slipinski A."/>
            <person name="Escalona H.E."/>
            <person name="Waterhouse R.M."/>
            <person name="Zwick A."/>
            <person name="Pang H."/>
        </authorList>
    </citation>
    <scope>NUCLEOTIDE SEQUENCE [LARGE SCALE GENOMIC DNA]</scope>
    <source>
        <strain evidence="2">SYSU2018</strain>
    </source>
</reference>
<sequence length="167" mass="19312">MDKEIQTEDASTNMSIDEIVQQWKLLDKEEHIESLEEEAEATPAAIKEKIYNKLYTRLTEDLTEQFGNQEEESKLKAYVPPSHIRVSKVELQNNHYDILDFVKRKIPSVDVACEELRVRSGEYRSFKITVPVSQVPLGAEKRFLAKESDGKRVNRSNAEFSENSNYT</sequence>
<dbReference type="Proteomes" id="UP001516400">
    <property type="component" value="Unassembled WGS sequence"/>
</dbReference>
<dbReference type="AlphaFoldDB" id="A0ABD2PGD2"/>
<organism evidence="2 3">
    <name type="scientific">Cryptolaemus montrouzieri</name>
    <dbReference type="NCBI Taxonomy" id="559131"/>
    <lineage>
        <taxon>Eukaryota</taxon>
        <taxon>Metazoa</taxon>
        <taxon>Ecdysozoa</taxon>
        <taxon>Arthropoda</taxon>
        <taxon>Hexapoda</taxon>
        <taxon>Insecta</taxon>
        <taxon>Pterygota</taxon>
        <taxon>Neoptera</taxon>
        <taxon>Endopterygota</taxon>
        <taxon>Coleoptera</taxon>
        <taxon>Polyphaga</taxon>
        <taxon>Cucujiformia</taxon>
        <taxon>Coccinelloidea</taxon>
        <taxon>Coccinellidae</taxon>
        <taxon>Scymninae</taxon>
        <taxon>Scymnini</taxon>
        <taxon>Cryptolaemus</taxon>
    </lineage>
</organism>
<evidence type="ECO:0000313" key="3">
    <source>
        <dbReference type="Proteomes" id="UP001516400"/>
    </source>
</evidence>
<gene>
    <name evidence="2" type="ORF">HHI36_023203</name>
</gene>
<feature type="compositionally biased region" description="Polar residues" evidence="1">
    <location>
        <begin position="155"/>
        <end position="167"/>
    </location>
</feature>
<evidence type="ECO:0000313" key="2">
    <source>
        <dbReference type="EMBL" id="KAL3289812.1"/>
    </source>
</evidence>
<feature type="region of interest" description="Disordered" evidence="1">
    <location>
        <begin position="148"/>
        <end position="167"/>
    </location>
</feature>
<evidence type="ECO:0000256" key="1">
    <source>
        <dbReference type="SAM" id="MobiDB-lite"/>
    </source>
</evidence>
<keyword evidence="3" id="KW-1185">Reference proteome</keyword>
<dbReference type="EMBL" id="JABFTP020000186">
    <property type="protein sequence ID" value="KAL3289812.1"/>
    <property type="molecule type" value="Genomic_DNA"/>
</dbReference>
<comment type="caution">
    <text evidence="2">The sequence shown here is derived from an EMBL/GenBank/DDBJ whole genome shotgun (WGS) entry which is preliminary data.</text>
</comment>
<name>A0ABD2PGD2_9CUCU</name>
<protein>
    <submittedName>
        <fullName evidence="2">Uncharacterized protein</fullName>
    </submittedName>
</protein>
<accession>A0ABD2PGD2</accession>
<proteinExistence type="predicted"/>